<feature type="region of interest" description="Disordered" evidence="2">
    <location>
        <begin position="134"/>
        <end position="325"/>
    </location>
</feature>
<keyword evidence="5" id="KW-1185">Reference proteome</keyword>
<sequence>MVAGLKSVDYETRLAMLDLFPLEYRRLRADLILTYALFEQSLENRFFTVDPANTRRGHMDSLSVPSVAMVKLFVGNLNPETKAADLRKKFEAYGKVTECDVVNNYGFVHMEKDSDAEAALAGLQDSILDGVKINVERSHGKRGGPGPMRRREGRYRDNPVDRPRGPPPRYMGAGPPPRMGRYGPGWDDGYGGPYGPPPPRGGPRGGPGYDYPSNGTGGRYPPPPDRPEPVRPPRAPGREPLPPPPSAGGYRGPPMPDPVPPPREYPPKGAPPPRQRYDNYENYGEYDRYREPVAAPAPRSNDYYDNYGNYSSGGGYEEGDRAPPPGGYDGGYDYGYYDYGADNRSPAPPRCLTDVPLDRSMINSPPSCLICPDVMRTPGLASNYEFQSGTPTAVWEPVIQMKARNARNHAKAHPFTMIASASANRYLDISFSFSVTHASDDRLLAEMRVAVNKGTELVSLSRYRMTWCVHHALPGRGGSAACKAALVIEPWRRAGIFLFTMDVSTRTEIVKLCYSLGENAITANRGYEAKHGPIKGIFTVSTIARLIAKFESTGSVLDFPGERRKSLLYRTPSRSFSPRAPSHLRQCVTFANWLLDNEEIVPNVLWNDGSNFSVDGIINKHNYVIWSAEAPHMYLHSPYLCVWMGFSSKYLLRPLFFDATVSGDSYLCLLQTHAIPQLKQHKKSSSAFNKMALHPTTQTK</sequence>
<dbReference type="CTD" id="20326058"/>
<feature type="compositionally biased region" description="Low complexity" evidence="2">
    <location>
        <begin position="300"/>
        <end position="310"/>
    </location>
</feature>
<feature type="compositionally biased region" description="Pro residues" evidence="2">
    <location>
        <begin position="165"/>
        <end position="178"/>
    </location>
</feature>
<dbReference type="AlphaFoldDB" id="A0A074YWV5"/>
<dbReference type="STRING" id="6198.A0A074YWV5"/>
<dbReference type="GeneID" id="20326058"/>
<dbReference type="Gene3D" id="3.30.420.10">
    <property type="entry name" value="Ribonuclease H-like superfamily/Ribonuclease H"/>
    <property type="match status" value="1"/>
</dbReference>
<feature type="compositionally biased region" description="Pro residues" evidence="2">
    <location>
        <begin position="253"/>
        <end position="274"/>
    </location>
</feature>
<dbReference type="Proteomes" id="UP000054324">
    <property type="component" value="Unassembled WGS sequence"/>
</dbReference>
<dbReference type="InterPro" id="IPR050441">
    <property type="entry name" value="RBM"/>
</dbReference>
<keyword evidence="1" id="KW-0694">RNA-binding</keyword>
<dbReference type="Gene3D" id="3.30.70.330">
    <property type="match status" value="1"/>
</dbReference>
<evidence type="ECO:0000259" key="3">
    <source>
        <dbReference type="PROSITE" id="PS50102"/>
    </source>
</evidence>
<proteinExistence type="predicted"/>
<dbReference type="Pfam" id="PF00076">
    <property type="entry name" value="RRM_1"/>
    <property type="match status" value="1"/>
</dbReference>
<dbReference type="InterPro" id="IPR000504">
    <property type="entry name" value="RRM_dom"/>
</dbReference>
<protein>
    <recommendedName>
        <fullName evidence="3">RRM domain-containing protein</fullName>
    </recommendedName>
</protein>
<gene>
    <name evidence="4" type="ORF">T265_11890</name>
</gene>
<reference evidence="4 5" key="1">
    <citation type="submission" date="2013-11" db="EMBL/GenBank/DDBJ databases">
        <title>Opisthorchis viverrini - life in the bile duct.</title>
        <authorList>
            <person name="Young N.D."/>
            <person name="Nagarajan N."/>
            <person name="Lin S.J."/>
            <person name="Korhonen P.K."/>
            <person name="Jex A.R."/>
            <person name="Hall R.S."/>
            <person name="Safavi-Hemami H."/>
            <person name="Kaewkong W."/>
            <person name="Bertrand D."/>
            <person name="Gao S."/>
            <person name="Seet Q."/>
            <person name="Wongkham S."/>
            <person name="Teh B.T."/>
            <person name="Wongkham C."/>
            <person name="Intapan P.M."/>
            <person name="Maleewong W."/>
            <person name="Yang X."/>
            <person name="Hu M."/>
            <person name="Wang Z."/>
            <person name="Hofmann A."/>
            <person name="Sternberg P.W."/>
            <person name="Tan P."/>
            <person name="Wang J."/>
            <person name="Gasser R.B."/>
        </authorList>
    </citation>
    <scope>NUCLEOTIDE SEQUENCE [LARGE SCALE GENOMIC DNA]</scope>
</reference>
<dbReference type="PROSITE" id="PS50102">
    <property type="entry name" value="RRM"/>
    <property type="match status" value="1"/>
</dbReference>
<dbReference type="SMART" id="SM00360">
    <property type="entry name" value="RRM"/>
    <property type="match status" value="1"/>
</dbReference>
<dbReference type="OrthoDB" id="79941at2759"/>
<evidence type="ECO:0000313" key="4">
    <source>
        <dbReference type="EMBL" id="KER19281.1"/>
    </source>
</evidence>
<dbReference type="PANTHER" id="PTHR48034">
    <property type="entry name" value="TRANSFORMER-2 SEX-DETERMINING PROTEIN-RELATED"/>
    <property type="match status" value="1"/>
</dbReference>
<evidence type="ECO:0000256" key="1">
    <source>
        <dbReference type="PROSITE-ProRule" id="PRU00176"/>
    </source>
</evidence>
<dbReference type="InterPro" id="IPR036397">
    <property type="entry name" value="RNaseH_sf"/>
</dbReference>
<dbReference type="RefSeq" id="XP_009176971.1">
    <property type="nucleotide sequence ID" value="XM_009178707.1"/>
</dbReference>
<feature type="compositionally biased region" description="Gly residues" evidence="2">
    <location>
        <begin position="182"/>
        <end position="193"/>
    </location>
</feature>
<dbReference type="InterPro" id="IPR035979">
    <property type="entry name" value="RBD_domain_sf"/>
</dbReference>
<evidence type="ECO:0000256" key="2">
    <source>
        <dbReference type="SAM" id="MobiDB-lite"/>
    </source>
</evidence>
<feature type="domain" description="RRM" evidence="3">
    <location>
        <begin position="70"/>
        <end position="140"/>
    </location>
</feature>
<dbReference type="InterPro" id="IPR012677">
    <property type="entry name" value="Nucleotide-bd_a/b_plait_sf"/>
</dbReference>
<evidence type="ECO:0000313" key="5">
    <source>
        <dbReference type="Proteomes" id="UP000054324"/>
    </source>
</evidence>
<dbReference type="GO" id="GO:0003723">
    <property type="term" value="F:RNA binding"/>
    <property type="evidence" value="ECO:0007669"/>
    <property type="project" value="UniProtKB-UniRule"/>
</dbReference>
<organism evidence="4 5">
    <name type="scientific">Opisthorchis viverrini</name>
    <name type="common">Southeast Asian liver fluke</name>
    <dbReference type="NCBI Taxonomy" id="6198"/>
    <lineage>
        <taxon>Eukaryota</taxon>
        <taxon>Metazoa</taxon>
        <taxon>Spiralia</taxon>
        <taxon>Lophotrochozoa</taxon>
        <taxon>Platyhelminthes</taxon>
        <taxon>Trematoda</taxon>
        <taxon>Digenea</taxon>
        <taxon>Opisthorchiida</taxon>
        <taxon>Opisthorchiata</taxon>
        <taxon>Opisthorchiidae</taxon>
        <taxon>Opisthorchis</taxon>
    </lineage>
</organism>
<feature type="compositionally biased region" description="Basic and acidic residues" evidence="2">
    <location>
        <begin position="154"/>
        <end position="164"/>
    </location>
</feature>
<dbReference type="SUPFAM" id="SSF54928">
    <property type="entry name" value="RNA-binding domain, RBD"/>
    <property type="match status" value="1"/>
</dbReference>
<feature type="compositionally biased region" description="Pro residues" evidence="2">
    <location>
        <begin position="232"/>
        <end position="246"/>
    </location>
</feature>
<feature type="compositionally biased region" description="Basic and acidic residues" evidence="2">
    <location>
        <begin position="275"/>
        <end position="291"/>
    </location>
</feature>
<dbReference type="EMBL" id="KL597259">
    <property type="protein sequence ID" value="KER19281.1"/>
    <property type="molecule type" value="Genomic_DNA"/>
</dbReference>
<dbReference type="KEGG" id="ovi:T265_11890"/>
<dbReference type="CDD" id="cd12343">
    <property type="entry name" value="RRM1_2_CoAA_like"/>
    <property type="match status" value="1"/>
</dbReference>
<name>A0A074YWV5_OPIVI</name>
<accession>A0A074YWV5</accession>